<dbReference type="InterPro" id="IPR011008">
    <property type="entry name" value="Dimeric_a/b-barrel"/>
</dbReference>
<dbReference type="Pfam" id="PF13404">
    <property type="entry name" value="HTH_AsnC-type"/>
    <property type="match status" value="2"/>
</dbReference>
<evidence type="ECO:0000313" key="7">
    <source>
        <dbReference type="Proteomes" id="UP000635245"/>
    </source>
</evidence>
<dbReference type="InterPro" id="IPR019887">
    <property type="entry name" value="Tscrpt_reg_AsnC/Lrp_C"/>
</dbReference>
<keyword evidence="1" id="KW-0805">Transcription regulation</keyword>
<dbReference type="PRINTS" id="PR00033">
    <property type="entry name" value="HTHASNC"/>
</dbReference>
<comment type="caution">
    <text evidence="6">The sequence shown here is derived from an EMBL/GenBank/DDBJ whole genome shotgun (WGS) entry which is preliminary data.</text>
</comment>
<dbReference type="InterPro" id="IPR036388">
    <property type="entry name" value="WH-like_DNA-bd_sf"/>
</dbReference>
<evidence type="ECO:0000256" key="3">
    <source>
        <dbReference type="ARBA" id="ARBA00023163"/>
    </source>
</evidence>
<dbReference type="SUPFAM" id="SSF46785">
    <property type="entry name" value="Winged helix' DNA-binding domain"/>
    <property type="match status" value="2"/>
</dbReference>
<evidence type="ECO:0000256" key="2">
    <source>
        <dbReference type="ARBA" id="ARBA00023125"/>
    </source>
</evidence>
<dbReference type="Gene3D" id="3.30.70.920">
    <property type="match status" value="2"/>
</dbReference>
<keyword evidence="2" id="KW-0238">DNA-binding</keyword>
<dbReference type="Proteomes" id="UP000635245">
    <property type="component" value="Unassembled WGS sequence"/>
</dbReference>
<dbReference type="InterPro" id="IPR019888">
    <property type="entry name" value="Tscrpt_reg_AsnC-like"/>
</dbReference>
<dbReference type="AlphaFoldDB" id="A0A934QTE4"/>
<evidence type="ECO:0000313" key="6">
    <source>
        <dbReference type="EMBL" id="MBK1786015.1"/>
    </source>
</evidence>
<dbReference type="Pfam" id="PF01037">
    <property type="entry name" value="AsnC_trans_reg"/>
    <property type="match status" value="1"/>
</dbReference>
<dbReference type="InterPro" id="IPR036390">
    <property type="entry name" value="WH_DNA-bd_sf"/>
</dbReference>
<reference evidence="6" key="1">
    <citation type="submission" date="2020-12" db="EMBL/GenBank/DDBJ databases">
        <title>Prauserella sp. ASG 168, a novel actinomycete isolated from cave rock.</title>
        <authorList>
            <person name="Suriyachadkun C."/>
        </authorList>
    </citation>
    <scope>NUCLEOTIDE SEQUENCE</scope>
    <source>
        <strain evidence="6">ASG 168</strain>
    </source>
</reference>
<feature type="domain" description="Transcription regulator AsnC/Lrp ligand binding" evidence="4">
    <location>
        <begin position="86"/>
        <end position="153"/>
    </location>
</feature>
<organism evidence="6 7">
    <name type="scientific">Prauserella cavernicola</name>
    <dbReference type="NCBI Taxonomy" id="2800127"/>
    <lineage>
        <taxon>Bacteria</taxon>
        <taxon>Bacillati</taxon>
        <taxon>Actinomycetota</taxon>
        <taxon>Actinomycetes</taxon>
        <taxon>Pseudonocardiales</taxon>
        <taxon>Pseudonocardiaceae</taxon>
        <taxon>Prauserella</taxon>
    </lineage>
</organism>
<accession>A0A934QTE4</accession>
<dbReference type="Gene3D" id="1.10.10.10">
    <property type="entry name" value="Winged helix-like DNA-binding domain superfamily/Winged helix DNA-binding domain"/>
    <property type="match status" value="2"/>
</dbReference>
<dbReference type="RefSeq" id="WP_200319005.1">
    <property type="nucleotide sequence ID" value="NZ_JAENJH010000003.1"/>
</dbReference>
<dbReference type="PANTHER" id="PTHR30154:SF34">
    <property type="entry name" value="TRANSCRIPTIONAL REGULATOR AZLB"/>
    <property type="match status" value="1"/>
</dbReference>
<dbReference type="SMART" id="SM00344">
    <property type="entry name" value="HTH_ASNC"/>
    <property type="match status" value="1"/>
</dbReference>
<dbReference type="GO" id="GO:0005829">
    <property type="term" value="C:cytosol"/>
    <property type="evidence" value="ECO:0007669"/>
    <property type="project" value="TreeGrafter"/>
</dbReference>
<dbReference type="EMBL" id="JAENJH010000003">
    <property type="protein sequence ID" value="MBK1786015.1"/>
    <property type="molecule type" value="Genomic_DNA"/>
</dbReference>
<keyword evidence="3" id="KW-0804">Transcription</keyword>
<dbReference type="PANTHER" id="PTHR30154">
    <property type="entry name" value="LEUCINE-RESPONSIVE REGULATORY PROTEIN"/>
    <property type="match status" value="1"/>
</dbReference>
<protein>
    <submittedName>
        <fullName evidence="6">Lrp/AsnC family transcriptional regulator</fullName>
    </submittedName>
</protein>
<sequence>MQHIDADRVLMKESATAQLSEGDLELLDALQTDPRASWADIAAAIGVDAVTAARRWQRLEREQLAWCTVALGPRQSRSLQLSVSEISCVAGAAPQVAEQLSTLACVITVHHVAGTCDIWAVVVAPTMPELAHRLMYDIPTMPGILSVRNRIVSRSYTTGHWRVRALPDTKVAALRGSSARPAPDTRPMDEVDRTLFVALSGNGRASFVELAEHSGLTARSVQRRVQQMRARGDIEFRCDIARMAGGWHAAAVLWLDVPDEYLDSIGSDLGGWAQTRTCMAVTGPQNLMWTVALHDLGELHAVVEKLRMCHPEVRIGDRHAVLRTVKLYGRLLDENGRCYGSVPLDFWKQDADTRTMSPIEK</sequence>
<dbReference type="GO" id="GO:0043200">
    <property type="term" value="P:response to amino acid"/>
    <property type="evidence" value="ECO:0007669"/>
    <property type="project" value="TreeGrafter"/>
</dbReference>
<feature type="domain" description="HTH asnC-type" evidence="5">
    <location>
        <begin position="21"/>
        <end position="60"/>
    </location>
</feature>
<evidence type="ECO:0000259" key="4">
    <source>
        <dbReference type="Pfam" id="PF01037"/>
    </source>
</evidence>
<evidence type="ECO:0000259" key="5">
    <source>
        <dbReference type="Pfam" id="PF13404"/>
    </source>
</evidence>
<feature type="domain" description="HTH asnC-type" evidence="5">
    <location>
        <begin position="188"/>
        <end position="229"/>
    </location>
</feature>
<name>A0A934QTE4_9PSEU</name>
<evidence type="ECO:0000256" key="1">
    <source>
        <dbReference type="ARBA" id="ARBA00023015"/>
    </source>
</evidence>
<proteinExistence type="predicted"/>
<keyword evidence="7" id="KW-1185">Reference proteome</keyword>
<dbReference type="GO" id="GO:0043565">
    <property type="term" value="F:sequence-specific DNA binding"/>
    <property type="evidence" value="ECO:0007669"/>
    <property type="project" value="InterPro"/>
</dbReference>
<gene>
    <name evidence="6" type="ORF">JHE00_16925</name>
</gene>
<dbReference type="InterPro" id="IPR000485">
    <property type="entry name" value="AsnC-type_HTH_dom"/>
</dbReference>
<dbReference type="SUPFAM" id="SSF54909">
    <property type="entry name" value="Dimeric alpha+beta barrel"/>
    <property type="match status" value="1"/>
</dbReference>